<dbReference type="EMBL" id="BARU01024372">
    <property type="protein sequence ID" value="GAH48845.1"/>
    <property type="molecule type" value="Genomic_DNA"/>
</dbReference>
<name>X1GVE9_9ZZZZ</name>
<dbReference type="AlphaFoldDB" id="X1GVE9"/>
<organism evidence="1">
    <name type="scientific">marine sediment metagenome</name>
    <dbReference type="NCBI Taxonomy" id="412755"/>
    <lineage>
        <taxon>unclassified sequences</taxon>
        <taxon>metagenomes</taxon>
        <taxon>ecological metagenomes</taxon>
    </lineage>
</organism>
<gene>
    <name evidence="1" type="ORF">S03H2_39425</name>
</gene>
<sequence length="65" mass="7766">MPLIVKKLVPVYSKNEKVPKKYKNLMKGKYVTTFRTNYPNITKILVEQYGLKWDDKIIVFSMREV</sequence>
<reference evidence="1" key="1">
    <citation type="journal article" date="2014" name="Front. Microbiol.">
        <title>High frequency of phylogenetically diverse reductive dehalogenase-homologous genes in deep subseafloor sedimentary metagenomes.</title>
        <authorList>
            <person name="Kawai M."/>
            <person name="Futagami T."/>
            <person name="Toyoda A."/>
            <person name="Takaki Y."/>
            <person name="Nishi S."/>
            <person name="Hori S."/>
            <person name="Arai W."/>
            <person name="Tsubouchi T."/>
            <person name="Morono Y."/>
            <person name="Uchiyama I."/>
            <person name="Ito T."/>
            <person name="Fujiyama A."/>
            <person name="Inagaki F."/>
            <person name="Takami H."/>
        </authorList>
    </citation>
    <scope>NUCLEOTIDE SEQUENCE</scope>
    <source>
        <strain evidence="1">Expedition CK06-06</strain>
    </source>
</reference>
<feature type="non-terminal residue" evidence="1">
    <location>
        <position position="65"/>
    </location>
</feature>
<proteinExistence type="predicted"/>
<comment type="caution">
    <text evidence="1">The sequence shown here is derived from an EMBL/GenBank/DDBJ whole genome shotgun (WGS) entry which is preliminary data.</text>
</comment>
<accession>X1GVE9</accession>
<evidence type="ECO:0000313" key="1">
    <source>
        <dbReference type="EMBL" id="GAH48845.1"/>
    </source>
</evidence>
<protein>
    <submittedName>
        <fullName evidence="1">Uncharacterized protein</fullName>
    </submittedName>
</protein>